<comment type="caution">
    <text evidence="2">The sequence shown here is derived from an EMBL/GenBank/DDBJ whole genome shotgun (WGS) entry which is preliminary data.</text>
</comment>
<dbReference type="PANTHER" id="PTHR30093">
    <property type="entry name" value="GENERAL SECRETION PATHWAY PROTEIN G"/>
    <property type="match status" value="1"/>
</dbReference>
<dbReference type="NCBIfam" id="TIGR02532">
    <property type="entry name" value="IV_pilin_GFxxxE"/>
    <property type="match status" value="1"/>
</dbReference>
<keyword evidence="1" id="KW-0812">Transmembrane</keyword>
<dbReference type="SUPFAM" id="SSF54523">
    <property type="entry name" value="Pili subunits"/>
    <property type="match status" value="1"/>
</dbReference>
<keyword evidence="1" id="KW-1133">Transmembrane helix</keyword>
<dbReference type="InterPro" id="IPR045584">
    <property type="entry name" value="Pilin-like"/>
</dbReference>
<dbReference type="PROSITE" id="PS00409">
    <property type="entry name" value="PROKAR_NTER_METHYL"/>
    <property type="match status" value="1"/>
</dbReference>
<dbReference type="EMBL" id="AJYJ02000118">
    <property type="protein sequence ID" value="OEF10882.1"/>
    <property type="molecule type" value="Genomic_DNA"/>
</dbReference>
<evidence type="ECO:0000313" key="3">
    <source>
        <dbReference type="Proteomes" id="UP000095059"/>
    </source>
</evidence>
<proteinExistence type="predicted"/>
<organism evidence="2 3">
    <name type="scientific">Aliivibrio logei 5S-186</name>
    <dbReference type="NCBI Taxonomy" id="626086"/>
    <lineage>
        <taxon>Bacteria</taxon>
        <taxon>Pseudomonadati</taxon>
        <taxon>Pseudomonadota</taxon>
        <taxon>Gammaproteobacteria</taxon>
        <taxon>Vibrionales</taxon>
        <taxon>Vibrionaceae</taxon>
        <taxon>Aliivibrio</taxon>
    </lineage>
</organism>
<evidence type="ECO:0000313" key="2">
    <source>
        <dbReference type="EMBL" id="OEF10882.1"/>
    </source>
</evidence>
<feature type="transmembrane region" description="Helical" evidence="1">
    <location>
        <begin position="12"/>
        <end position="31"/>
    </location>
</feature>
<reference evidence="2 3" key="1">
    <citation type="journal article" date="2012" name="Science">
        <title>Ecological populations of bacteria act as socially cohesive units of antibiotic production and resistance.</title>
        <authorList>
            <person name="Cordero O.X."/>
            <person name="Wildschutte H."/>
            <person name="Kirkup B."/>
            <person name="Proehl S."/>
            <person name="Ngo L."/>
            <person name="Hussain F."/>
            <person name="Le Roux F."/>
            <person name="Mincer T."/>
            <person name="Polz M.F."/>
        </authorList>
    </citation>
    <scope>NUCLEOTIDE SEQUENCE [LARGE SCALE GENOMIC DNA]</scope>
    <source>
        <strain evidence="2 3">5S-186</strain>
    </source>
</reference>
<keyword evidence="1" id="KW-0472">Membrane</keyword>
<gene>
    <name evidence="2" type="ORF">A1Q5_12430</name>
</gene>
<dbReference type="PANTHER" id="PTHR30093:SF7">
    <property type="entry name" value="MSHA MAJOR PILIN SUBUNIT MSHA"/>
    <property type="match status" value="1"/>
</dbReference>
<dbReference type="InterPro" id="IPR012902">
    <property type="entry name" value="N_methyl_site"/>
</dbReference>
<protein>
    <recommendedName>
        <fullName evidence="4">Methylation site containing protein</fullName>
    </recommendedName>
</protein>
<sequence>MKNNQGFTLIELIVVIVILGILAVTAAPKFLNLQTDAHKSLMQGVYGSFNTALDLYHTQWLVEGEPDLVTGYANGKLYANAAGYPVSDKDDGNVYGEGCKVIFESLIDTDLTLIAEADKSNANVGDIIYHYTGDARCYYSYLDNNQEITTIHYDPSNRNVTIDFPK</sequence>
<dbReference type="Gene3D" id="3.30.700.10">
    <property type="entry name" value="Glycoprotein, Type 4 Pilin"/>
    <property type="match status" value="1"/>
</dbReference>
<accession>A0ABX3ART7</accession>
<dbReference type="Proteomes" id="UP000095059">
    <property type="component" value="Unassembled WGS sequence"/>
</dbReference>
<dbReference type="RefSeq" id="WP_017022829.1">
    <property type="nucleotide sequence ID" value="NZ_AJYJ02000118.1"/>
</dbReference>
<keyword evidence="3" id="KW-1185">Reference proteome</keyword>
<evidence type="ECO:0000256" key="1">
    <source>
        <dbReference type="SAM" id="Phobius"/>
    </source>
</evidence>
<dbReference type="Pfam" id="PF07963">
    <property type="entry name" value="N_methyl"/>
    <property type="match status" value="1"/>
</dbReference>
<name>A0ABX3ART7_ALILO</name>
<evidence type="ECO:0008006" key="4">
    <source>
        <dbReference type="Google" id="ProtNLM"/>
    </source>
</evidence>